<accession>A0ABX2ZTM3</accession>
<dbReference type="InterPro" id="IPR009057">
    <property type="entry name" value="Homeodomain-like_sf"/>
</dbReference>
<evidence type="ECO:0000313" key="6">
    <source>
        <dbReference type="EMBL" id="ODG92531.1"/>
    </source>
</evidence>
<dbReference type="SUPFAM" id="SSF48498">
    <property type="entry name" value="Tetracyclin repressor-like, C-terminal domain"/>
    <property type="match status" value="1"/>
</dbReference>
<dbReference type="InterPro" id="IPR050624">
    <property type="entry name" value="HTH-type_Tx_Regulator"/>
</dbReference>
<gene>
    <name evidence="6" type="ORF">BED47_19000</name>
</gene>
<protein>
    <submittedName>
        <fullName evidence="6">TetR family transcriptional regulator</fullName>
    </submittedName>
</protein>
<evidence type="ECO:0000256" key="2">
    <source>
        <dbReference type="ARBA" id="ARBA00023125"/>
    </source>
</evidence>
<dbReference type="EMBL" id="MDKC01000007">
    <property type="protein sequence ID" value="ODG92531.1"/>
    <property type="molecule type" value="Genomic_DNA"/>
</dbReference>
<evidence type="ECO:0000313" key="7">
    <source>
        <dbReference type="Proteomes" id="UP000094580"/>
    </source>
</evidence>
<feature type="region of interest" description="Disordered" evidence="4">
    <location>
        <begin position="1"/>
        <end position="20"/>
    </location>
</feature>
<dbReference type="InterPro" id="IPR001647">
    <property type="entry name" value="HTH_TetR"/>
</dbReference>
<dbReference type="SUPFAM" id="SSF46689">
    <property type="entry name" value="Homeodomain-like"/>
    <property type="match status" value="1"/>
</dbReference>
<dbReference type="PROSITE" id="PS50977">
    <property type="entry name" value="HTH_TETR_2"/>
    <property type="match status" value="1"/>
</dbReference>
<dbReference type="InterPro" id="IPR036271">
    <property type="entry name" value="Tet_transcr_reg_TetR-rel_C_sf"/>
</dbReference>
<reference evidence="6 7" key="1">
    <citation type="submission" date="2016-07" db="EMBL/GenBank/DDBJ databases">
        <authorList>
            <person name="Townsley L."/>
            <person name="Shank E.A."/>
        </authorList>
    </citation>
    <scope>NUCLEOTIDE SEQUENCE [LARGE SCALE GENOMIC DNA]</scope>
    <source>
        <strain evidence="6 7">CH01</strain>
    </source>
</reference>
<dbReference type="PANTHER" id="PTHR43479">
    <property type="entry name" value="ACREF/ENVCD OPERON REPRESSOR-RELATED"/>
    <property type="match status" value="1"/>
</dbReference>
<dbReference type="PANTHER" id="PTHR43479:SF11">
    <property type="entry name" value="ACREF_ENVCD OPERON REPRESSOR-RELATED"/>
    <property type="match status" value="1"/>
</dbReference>
<organism evidence="6 7">
    <name type="scientific">Gottfriedia luciferensis</name>
    <dbReference type="NCBI Taxonomy" id="178774"/>
    <lineage>
        <taxon>Bacteria</taxon>
        <taxon>Bacillati</taxon>
        <taxon>Bacillota</taxon>
        <taxon>Bacilli</taxon>
        <taxon>Bacillales</taxon>
        <taxon>Bacillaceae</taxon>
        <taxon>Gottfriedia</taxon>
    </lineage>
</organism>
<dbReference type="Gene3D" id="1.10.10.60">
    <property type="entry name" value="Homeodomain-like"/>
    <property type="match status" value="1"/>
</dbReference>
<feature type="DNA-binding region" description="H-T-H motif" evidence="3">
    <location>
        <begin position="41"/>
        <end position="60"/>
    </location>
</feature>
<sequence>MEQIKRPLGRPPQDSKKKPTKTTIIENAIQLFLQNGYQLVSMDDVAKKCGVTKATVYYYYPTKADLFTDAMVQMMLRISDRIADILSTDKSLKENLNDMVKVHLRATFEIDLKAFTKEAKVSLSDEQLQQMNSVEEMMYNVIEKAMTTAIEIGEIPNGNPKFYTQLFLAILSVGNYRDTDQNSIFATIDEMAEHIIDFFWNGIMGNK</sequence>
<dbReference type="Proteomes" id="UP000094580">
    <property type="component" value="Unassembled WGS sequence"/>
</dbReference>
<evidence type="ECO:0000256" key="1">
    <source>
        <dbReference type="ARBA" id="ARBA00022491"/>
    </source>
</evidence>
<dbReference type="PRINTS" id="PR00455">
    <property type="entry name" value="HTHTETR"/>
</dbReference>
<comment type="caution">
    <text evidence="6">The sequence shown here is derived from an EMBL/GenBank/DDBJ whole genome shotgun (WGS) entry which is preliminary data.</text>
</comment>
<name>A0ABX2ZTM3_9BACI</name>
<feature type="domain" description="HTH tetR-type" evidence="5">
    <location>
        <begin position="18"/>
        <end position="78"/>
    </location>
</feature>
<keyword evidence="2 3" id="KW-0238">DNA-binding</keyword>
<proteinExistence type="predicted"/>
<dbReference type="Pfam" id="PF00440">
    <property type="entry name" value="TetR_N"/>
    <property type="match status" value="1"/>
</dbReference>
<evidence type="ECO:0000256" key="3">
    <source>
        <dbReference type="PROSITE-ProRule" id="PRU00335"/>
    </source>
</evidence>
<dbReference type="Gene3D" id="1.10.357.10">
    <property type="entry name" value="Tetracycline Repressor, domain 2"/>
    <property type="match status" value="1"/>
</dbReference>
<dbReference type="RefSeq" id="WP_069033166.1">
    <property type="nucleotide sequence ID" value="NZ_MDKC01000007.1"/>
</dbReference>
<keyword evidence="1" id="KW-0678">Repressor</keyword>
<evidence type="ECO:0000259" key="5">
    <source>
        <dbReference type="PROSITE" id="PS50977"/>
    </source>
</evidence>
<evidence type="ECO:0000256" key="4">
    <source>
        <dbReference type="SAM" id="MobiDB-lite"/>
    </source>
</evidence>
<keyword evidence="7" id="KW-1185">Reference proteome</keyword>